<evidence type="ECO:0000256" key="5">
    <source>
        <dbReference type="ARBA" id="ARBA00048391"/>
    </source>
</evidence>
<dbReference type="Pfam" id="PF05175">
    <property type="entry name" value="MTS"/>
    <property type="match status" value="1"/>
</dbReference>
<dbReference type="NCBIfam" id="TIGR00536">
    <property type="entry name" value="hemK_fam"/>
    <property type="match status" value="1"/>
</dbReference>
<dbReference type="GO" id="GO:0102559">
    <property type="term" value="F:peptide chain release factor N(5)-glutamine methyltransferase activity"/>
    <property type="evidence" value="ECO:0007669"/>
    <property type="project" value="UniProtKB-EC"/>
</dbReference>
<dbReference type="EMBL" id="RBKV01000001">
    <property type="protein sequence ID" value="RKR94066.1"/>
    <property type="molecule type" value="Genomic_DNA"/>
</dbReference>
<dbReference type="PANTHER" id="PTHR18895:SF74">
    <property type="entry name" value="MTRF1L RELEASE FACTOR GLUTAMINE METHYLTRANSFERASE"/>
    <property type="match status" value="1"/>
</dbReference>
<proteinExistence type="predicted"/>
<dbReference type="AlphaFoldDB" id="A0A495JYN9"/>
<name>A0A495JYN9_WILMA</name>
<dbReference type="NCBIfam" id="TIGR03704">
    <property type="entry name" value="PrmC_rel_meth"/>
    <property type="match status" value="1"/>
</dbReference>
<comment type="catalytic activity">
    <reaction evidence="5">
        <text>L-glutaminyl-[peptide chain release factor] + S-adenosyl-L-methionine = N(5)-methyl-L-glutaminyl-[peptide chain release factor] + S-adenosyl-L-homocysteine + H(+)</text>
        <dbReference type="Rhea" id="RHEA:42896"/>
        <dbReference type="Rhea" id="RHEA-COMP:10271"/>
        <dbReference type="Rhea" id="RHEA-COMP:10272"/>
        <dbReference type="ChEBI" id="CHEBI:15378"/>
        <dbReference type="ChEBI" id="CHEBI:30011"/>
        <dbReference type="ChEBI" id="CHEBI:57856"/>
        <dbReference type="ChEBI" id="CHEBI:59789"/>
        <dbReference type="ChEBI" id="CHEBI:61891"/>
        <dbReference type="EC" id="2.1.1.297"/>
    </reaction>
</comment>
<dbReference type="GO" id="GO:0032259">
    <property type="term" value="P:methylation"/>
    <property type="evidence" value="ECO:0007669"/>
    <property type="project" value="UniProtKB-KW"/>
</dbReference>
<keyword evidence="3 7" id="KW-0808">Transferase</keyword>
<evidence type="ECO:0000256" key="1">
    <source>
        <dbReference type="ARBA" id="ARBA00012771"/>
    </source>
</evidence>
<feature type="domain" description="Methyltransferase small" evidence="6">
    <location>
        <begin position="80"/>
        <end position="171"/>
    </location>
</feature>
<dbReference type="InterPro" id="IPR029063">
    <property type="entry name" value="SAM-dependent_MTases_sf"/>
</dbReference>
<dbReference type="InterPro" id="IPR004556">
    <property type="entry name" value="HemK-like"/>
</dbReference>
<dbReference type="Gene3D" id="1.10.8.10">
    <property type="entry name" value="DNA helicase RuvA subunit, C-terminal domain"/>
    <property type="match status" value="1"/>
</dbReference>
<evidence type="ECO:0000259" key="6">
    <source>
        <dbReference type="Pfam" id="PF05175"/>
    </source>
</evidence>
<evidence type="ECO:0000256" key="2">
    <source>
        <dbReference type="ARBA" id="ARBA00022603"/>
    </source>
</evidence>
<dbReference type="EC" id="2.1.1.297" evidence="1"/>
<keyword evidence="4" id="KW-0949">S-adenosyl-L-methionine</keyword>
<dbReference type="InterPro" id="IPR007848">
    <property type="entry name" value="Small_mtfrase_dom"/>
</dbReference>
<comment type="caution">
    <text evidence="7">The sequence shown here is derived from an EMBL/GenBank/DDBJ whole genome shotgun (WGS) entry which is preliminary data.</text>
</comment>
<dbReference type="Gene3D" id="3.40.50.150">
    <property type="entry name" value="Vaccinia Virus protein VP39"/>
    <property type="match status" value="1"/>
</dbReference>
<dbReference type="PANTHER" id="PTHR18895">
    <property type="entry name" value="HEMK METHYLTRANSFERASE"/>
    <property type="match status" value="1"/>
</dbReference>
<protein>
    <recommendedName>
        <fullName evidence="1">peptide chain release factor N(5)-glutamine methyltransferase</fullName>
        <ecNumber evidence="1">2.1.1.297</ecNumber>
    </recommendedName>
</protein>
<dbReference type="Proteomes" id="UP000274762">
    <property type="component" value="Unassembled WGS sequence"/>
</dbReference>
<dbReference type="CDD" id="cd02440">
    <property type="entry name" value="AdoMet_MTases"/>
    <property type="match status" value="1"/>
</dbReference>
<sequence>MEESDALLAQVAARLRAAGCVFAEDEARILVGEALDPGTLEKLVRRRVGGEPLEYVVGAAEFGGLMVAVLPGVFVPRQRSLLLVDVAADGAPSASVVVDLCCGSGALAALYAARHPDAQIVAADIDPVAAECARINLAGRGEVFCGDLFEPLPTHIRGHVNVLMCNVPYVPTAAISTMPPEARDFEPAATLDGGPDGLDLMREVVAQAPGWLAPRGRLVMEVSAAQVDSAREVFTQAGLSLSVHSDAERGATVVAGVRTG</sequence>
<accession>A0A495JYN9</accession>
<dbReference type="OrthoDB" id="9800643at2"/>
<dbReference type="InterPro" id="IPR050320">
    <property type="entry name" value="N5-glutamine_MTase"/>
</dbReference>
<reference evidence="7 8" key="1">
    <citation type="submission" date="2018-10" db="EMBL/GenBank/DDBJ databases">
        <title>Sequencing the genomes of 1000 actinobacteria strains.</title>
        <authorList>
            <person name="Klenk H.-P."/>
        </authorList>
    </citation>
    <scope>NUCLEOTIDE SEQUENCE [LARGE SCALE GENOMIC DNA]</scope>
    <source>
        <strain evidence="7 8">DSM 44343</strain>
    </source>
</reference>
<evidence type="ECO:0000256" key="3">
    <source>
        <dbReference type="ARBA" id="ARBA00022679"/>
    </source>
</evidence>
<organism evidence="7 8">
    <name type="scientific">Williamsia marianensis</name>
    <dbReference type="NCBI Taxonomy" id="85044"/>
    <lineage>
        <taxon>Bacteria</taxon>
        <taxon>Bacillati</taxon>
        <taxon>Actinomycetota</taxon>
        <taxon>Actinomycetes</taxon>
        <taxon>Mycobacteriales</taxon>
        <taxon>Nocardiaceae</taxon>
        <taxon>Williamsia</taxon>
    </lineage>
</organism>
<evidence type="ECO:0000256" key="4">
    <source>
        <dbReference type="ARBA" id="ARBA00022691"/>
    </source>
</evidence>
<dbReference type="RefSeq" id="WP_062797227.1">
    <property type="nucleotide sequence ID" value="NZ_CBCRXS010000010.1"/>
</dbReference>
<evidence type="ECO:0000313" key="8">
    <source>
        <dbReference type="Proteomes" id="UP000274762"/>
    </source>
</evidence>
<dbReference type="InterPro" id="IPR022446">
    <property type="entry name" value="MeTrfrase_put"/>
</dbReference>
<keyword evidence="2 7" id="KW-0489">Methyltransferase</keyword>
<dbReference type="SUPFAM" id="SSF53335">
    <property type="entry name" value="S-adenosyl-L-methionine-dependent methyltransferases"/>
    <property type="match status" value="1"/>
</dbReference>
<gene>
    <name evidence="7" type="ORF">DFJ75_0856</name>
</gene>
<evidence type="ECO:0000313" key="7">
    <source>
        <dbReference type="EMBL" id="RKR94066.1"/>
    </source>
</evidence>